<dbReference type="AlphaFoldDB" id="A0A0F9STT6"/>
<organism evidence="2">
    <name type="scientific">marine sediment metagenome</name>
    <dbReference type="NCBI Taxonomy" id="412755"/>
    <lineage>
        <taxon>unclassified sequences</taxon>
        <taxon>metagenomes</taxon>
        <taxon>ecological metagenomes</taxon>
    </lineage>
</organism>
<reference evidence="2" key="1">
    <citation type="journal article" date="2015" name="Nature">
        <title>Complex archaea that bridge the gap between prokaryotes and eukaryotes.</title>
        <authorList>
            <person name="Spang A."/>
            <person name="Saw J.H."/>
            <person name="Jorgensen S.L."/>
            <person name="Zaremba-Niedzwiedzka K."/>
            <person name="Martijn J."/>
            <person name="Lind A.E."/>
            <person name="van Eijk R."/>
            <person name="Schleper C."/>
            <person name="Guy L."/>
            <person name="Ettema T.J."/>
        </authorList>
    </citation>
    <scope>NUCLEOTIDE SEQUENCE</scope>
</reference>
<sequence>MYPGVYRGVIESTEDPEERGRYRVRVHHVHPDAIPKDHLPWAEIMSHSGHGWGDIPHYENGELVWVMFEGGNREYPVLMGGWLTAQKGGTDLPPEQSGDYAEDRRRWTRIDRAGNMIEMSERGDEKHIRLRSGNVELIITQKDNSFTINANGPCNITAKKALVTSEQTEINSPLVTIKAEGHSGVTETGAVNIISNKDLNIFAGVGTIPGSQDGKGLILLGQYKDGINNPRQTDQVDVMPKLLKLGMEASTPPFTSDGRLHTDEIDLEATTKISIKSTNGQVEINVKDANIHVTNDAILQVDNDLTATVTGKATITAGGDAKLESTGGKVDVLASGNVEVDGAAINLGAGAAGKVVTTLHVCAFTGAPHPAGSSKVNAVL</sequence>
<name>A0A0F9STT6_9ZZZZ</name>
<feature type="domain" description="Gp5/Type VI secretion system Vgr protein OB-fold" evidence="1">
    <location>
        <begin position="6"/>
        <end position="82"/>
    </location>
</feature>
<proteinExistence type="predicted"/>
<accession>A0A0F9STT6</accession>
<dbReference type="Gene3D" id="2.40.50.260">
    <property type="entry name" value="Nucleic acid-binding protein domain"/>
    <property type="match status" value="1"/>
</dbReference>
<protein>
    <recommendedName>
        <fullName evidence="1">Gp5/Type VI secretion system Vgr protein OB-fold domain-containing protein</fullName>
    </recommendedName>
</protein>
<comment type="caution">
    <text evidence="2">The sequence shown here is derived from an EMBL/GenBank/DDBJ whole genome shotgun (WGS) entry which is preliminary data.</text>
</comment>
<dbReference type="Pfam" id="PF04717">
    <property type="entry name" value="Phage_base_V"/>
    <property type="match status" value="1"/>
</dbReference>
<dbReference type="EMBL" id="LAZR01001711">
    <property type="protein sequence ID" value="KKN40341.1"/>
    <property type="molecule type" value="Genomic_DNA"/>
</dbReference>
<dbReference type="InterPro" id="IPR006531">
    <property type="entry name" value="Gp5/Vgr_OB"/>
</dbReference>
<evidence type="ECO:0000259" key="1">
    <source>
        <dbReference type="Pfam" id="PF04717"/>
    </source>
</evidence>
<evidence type="ECO:0000313" key="2">
    <source>
        <dbReference type="EMBL" id="KKN40341.1"/>
    </source>
</evidence>
<dbReference type="SUPFAM" id="SSF69255">
    <property type="entry name" value="gp5 N-terminal domain-like"/>
    <property type="match status" value="1"/>
</dbReference>
<gene>
    <name evidence="2" type="ORF">LCGC14_0734450</name>
</gene>